<evidence type="ECO:0000256" key="1">
    <source>
        <dbReference type="SAM" id="MobiDB-lite"/>
    </source>
</evidence>
<dbReference type="Proteomes" id="UP000298493">
    <property type="component" value="Unassembled WGS sequence"/>
</dbReference>
<feature type="compositionally biased region" description="Low complexity" evidence="1">
    <location>
        <begin position="101"/>
        <end position="111"/>
    </location>
</feature>
<feature type="compositionally biased region" description="Polar residues" evidence="1">
    <location>
        <begin position="112"/>
        <end position="122"/>
    </location>
</feature>
<protein>
    <recommendedName>
        <fullName evidence="4">C2H2-type domain-containing protein</fullName>
    </recommendedName>
</protein>
<feature type="compositionally biased region" description="Polar residues" evidence="1">
    <location>
        <begin position="131"/>
        <end position="142"/>
    </location>
</feature>
<gene>
    <name evidence="2" type="ORF">E6O75_ATG06171</name>
</gene>
<organism evidence="2 3">
    <name type="scientific">Venturia nashicola</name>
    <dbReference type="NCBI Taxonomy" id="86259"/>
    <lineage>
        <taxon>Eukaryota</taxon>
        <taxon>Fungi</taxon>
        <taxon>Dikarya</taxon>
        <taxon>Ascomycota</taxon>
        <taxon>Pezizomycotina</taxon>
        <taxon>Dothideomycetes</taxon>
        <taxon>Pleosporomycetidae</taxon>
        <taxon>Venturiales</taxon>
        <taxon>Venturiaceae</taxon>
        <taxon>Venturia</taxon>
    </lineage>
</organism>
<keyword evidence="3" id="KW-1185">Reference proteome</keyword>
<feature type="region of interest" description="Disordered" evidence="1">
    <location>
        <begin position="1"/>
        <end position="43"/>
    </location>
</feature>
<name>A0A4Z1P4P6_9PEZI</name>
<evidence type="ECO:0000313" key="2">
    <source>
        <dbReference type="EMBL" id="TID19050.1"/>
    </source>
</evidence>
<dbReference type="AlphaFoldDB" id="A0A4Z1P4P6"/>
<comment type="caution">
    <text evidence="2">The sequence shown here is derived from an EMBL/GenBank/DDBJ whole genome shotgun (WGS) entry which is preliminary data.</text>
</comment>
<feature type="region of interest" description="Disordered" evidence="1">
    <location>
        <begin position="72"/>
        <end position="144"/>
    </location>
</feature>
<dbReference type="EMBL" id="SNSC02000013">
    <property type="protein sequence ID" value="TID19050.1"/>
    <property type="molecule type" value="Genomic_DNA"/>
</dbReference>
<reference evidence="2 3" key="1">
    <citation type="submission" date="2019-04" db="EMBL/GenBank/DDBJ databases">
        <title>High contiguity whole genome sequence and gene annotation resource for two Venturia nashicola isolates.</title>
        <authorList>
            <person name="Prokchorchik M."/>
            <person name="Won K."/>
            <person name="Lee Y."/>
            <person name="Choi E.D."/>
            <person name="Segonzac C."/>
            <person name="Sohn K.H."/>
        </authorList>
    </citation>
    <scope>NUCLEOTIDE SEQUENCE [LARGE SCALE GENOMIC DNA]</scope>
    <source>
        <strain evidence="2 3">PRI2</strain>
    </source>
</reference>
<feature type="compositionally biased region" description="Polar residues" evidence="1">
    <location>
        <begin position="82"/>
        <end position="98"/>
    </location>
</feature>
<evidence type="ECO:0008006" key="4">
    <source>
        <dbReference type="Google" id="ProtNLM"/>
    </source>
</evidence>
<evidence type="ECO:0000313" key="3">
    <source>
        <dbReference type="Proteomes" id="UP000298493"/>
    </source>
</evidence>
<proteinExistence type="predicted"/>
<accession>A0A4Z1P4P6</accession>
<sequence length="258" mass="28016">MKHIANMTEKILDRDRLASTTPIEIEDRSSPSSAASGENYALSPSPVRELSMEVLFPGPLTAQEDILSPSLGGIFQNKESHPLQSQTPMSLCPSTPNPLASPIDISSPSISGHSQDGETCSLPSTPTSPPQEKSPSTCSSPQEAPPNPVAITYHNFADIPAPPVHLFRYECKICGIHIFMPDLVPGHLLQHKHQSGDWLCTSCGKRYLKGRWGYTMLLMHLQGRGGSECNELIDLRAQYAYMFGEAGIMTTFGKGPSL</sequence>